<accession>A0A9Q3KP72</accession>
<keyword evidence="1" id="KW-0507">mRNA processing</keyword>
<keyword evidence="2" id="KW-0863">Zinc-finger</keyword>
<organism evidence="4 5">
    <name type="scientific">Austropuccinia psidii MF-1</name>
    <dbReference type="NCBI Taxonomy" id="1389203"/>
    <lineage>
        <taxon>Eukaryota</taxon>
        <taxon>Fungi</taxon>
        <taxon>Dikarya</taxon>
        <taxon>Basidiomycota</taxon>
        <taxon>Pucciniomycotina</taxon>
        <taxon>Pucciniomycetes</taxon>
        <taxon>Pucciniales</taxon>
        <taxon>Sphaerophragmiaceae</taxon>
        <taxon>Austropuccinia</taxon>
    </lineage>
</organism>
<dbReference type="SUPFAM" id="SSF57756">
    <property type="entry name" value="Retrovirus zinc finger-like domains"/>
    <property type="match status" value="1"/>
</dbReference>
<evidence type="ECO:0000313" key="4">
    <source>
        <dbReference type="EMBL" id="MBW0584993.1"/>
    </source>
</evidence>
<dbReference type="AlphaFoldDB" id="A0A9Q3KP72"/>
<evidence type="ECO:0000256" key="2">
    <source>
        <dbReference type="PROSITE-ProRule" id="PRU00047"/>
    </source>
</evidence>
<dbReference type="SMART" id="SM00343">
    <property type="entry name" value="ZnF_C2HC"/>
    <property type="match status" value="1"/>
</dbReference>
<evidence type="ECO:0000259" key="3">
    <source>
        <dbReference type="PROSITE" id="PS50158"/>
    </source>
</evidence>
<keyword evidence="2" id="KW-0479">Metal-binding</keyword>
<gene>
    <name evidence="4" type="ORF">O181_124708</name>
</gene>
<dbReference type="OrthoDB" id="1099063at2759"/>
<dbReference type="GO" id="GO:0003676">
    <property type="term" value="F:nucleic acid binding"/>
    <property type="evidence" value="ECO:0007669"/>
    <property type="project" value="InterPro"/>
</dbReference>
<dbReference type="Gene3D" id="4.10.60.10">
    <property type="entry name" value="Zinc finger, CCHC-type"/>
    <property type="match status" value="1"/>
</dbReference>
<name>A0A9Q3KP72_9BASI</name>
<sequence>MEEKVVNLKKPCFHCGEVGHWAPDCPTCKKGAVAWAQSSQRSADMAAIGVIPMLENTEALLDSSATYLVVGNISLLDKVWPANINFSVTSSHQSCVEGIGEL</sequence>
<evidence type="ECO:0000256" key="1">
    <source>
        <dbReference type="ARBA" id="ARBA00022664"/>
    </source>
</evidence>
<dbReference type="GO" id="GO:0006397">
    <property type="term" value="P:mRNA processing"/>
    <property type="evidence" value="ECO:0007669"/>
    <property type="project" value="UniProtKB-KW"/>
</dbReference>
<dbReference type="PROSITE" id="PS50158">
    <property type="entry name" value="ZF_CCHC"/>
    <property type="match status" value="1"/>
</dbReference>
<keyword evidence="5" id="KW-1185">Reference proteome</keyword>
<dbReference type="GO" id="GO:0008270">
    <property type="term" value="F:zinc ion binding"/>
    <property type="evidence" value="ECO:0007669"/>
    <property type="project" value="UniProtKB-KW"/>
</dbReference>
<evidence type="ECO:0000313" key="5">
    <source>
        <dbReference type="Proteomes" id="UP000765509"/>
    </source>
</evidence>
<dbReference type="Pfam" id="PF00098">
    <property type="entry name" value="zf-CCHC"/>
    <property type="match status" value="1"/>
</dbReference>
<dbReference type="InterPro" id="IPR001878">
    <property type="entry name" value="Znf_CCHC"/>
</dbReference>
<comment type="caution">
    <text evidence="4">The sequence shown here is derived from an EMBL/GenBank/DDBJ whole genome shotgun (WGS) entry which is preliminary data.</text>
</comment>
<protein>
    <recommendedName>
        <fullName evidence="3">CCHC-type domain-containing protein</fullName>
    </recommendedName>
</protein>
<reference evidence="4" key="1">
    <citation type="submission" date="2021-03" db="EMBL/GenBank/DDBJ databases">
        <title>Draft genome sequence of rust myrtle Austropuccinia psidii MF-1, a brazilian biotype.</title>
        <authorList>
            <person name="Quecine M.C."/>
            <person name="Pachon D.M.R."/>
            <person name="Bonatelli M.L."/>
            <person name="Correr F.H."/>
            <person name="Franceschini L.M."/>
            <person name="Leite T.F."/>
            <person name="Margarido G.R.A."/>
            <person name="Almeida C.A."/>
            <person name="Ferrarezi J.A."/>
            <person name="Labate C.A."/>
        </authorList>
    </citation>
    <scope>NUCLEOTIDE SEQUENCE</scope>
    <source>
        <strain evidence="4">MF-1</strain>
    </source>
</reference>
<dbReference type="InterPro" id="IPR036875">
    <property type="entry name" value="Znf_CCHC_sf"/>
</dbReference>
<keyword evidence="2" id="KW-0862">Zinc</keyword>
<dbReference type="EMBL" id="AVOT02119620">
    <property type="protein sequence ID" value="MBW0584993.1"/>
    <property type="molecule type" value="Genomic_DNA"/>
</dbReference>
<proteinExistence type="predicted"/>
<dbReference type="Proteomes" id="UP000765509">
    <property type="component" value="Unassembled WGS sequence"/>
</dbReference>
<feature type="domain" description="CCHC-type" evidence="3">
    <location>
        <begin position="12"/>
        <end position="26"/>
    </location>
</feature>